<evidence type="ECO:0000313" key="3">
    <source>
        <dbReference type="Proteomes" id="UP000239757"/>
    </source>
</evidence>
<feature type="transmembrane region" description="Helical" evidence="1">
    <location>
        <begin position="7"/>
        <end position="30"/>
    </location>
</feature>
<dbReference type="PANTHER" id="PTHR33133">
    <property type="entry name" value="OS08G0107100 PROTEIN-RELATED"/>
    <property type="match status" value="1"/>
</dbReference>
<name>A0A2P5XNQ5_GOSBA</name>
<reference evidence="2 3" key="1">
    <citation type="submission" date="2015-01" db="EMBL/GenBank/DDBJ databases">
        <title>Genome of allotetraploid Gossypium barbadense reveals genomic plasticity and fiber elongation in cotton evolution.</title>
        <authorList>
            <person name="Chen X."/>
            <person name="Liu X."/>
            <person name="Zhao B."/>
            <person name="Zheng H."/>
            <person name="Hu Y."/>
            <person name="Lu G."/>
            <person name="Yang C."/>
            <person name="Chen J."/>
            <person name="Shan C."/>
            <person name="Zhang L."/>
            <person name="Zhou Y."/>
            <person name="Wang L."/>
            <person name="Guo W."/>
            <person name="Bai Y."/>
            <person name="Ruan J."/>
            <person name="Shangguan X."/>
            <person name="Mao Y."/>
            <person name="Jiang J."/>
            <person name="Zhu Y."/>
            <person name="Lei J."/>
            <person name="Kang H."/>
            <person name="Chen S."/>
            <person name="He X."/>
            <person name="Wang R."/>
            <person name="Wang Y."/>
            <person name="Chen J."/>
            <person name="Wang L."/>
            <person name="Yu S."/>
            <person name="Wang B."/>
            <person name="Wei J."/>
            <person name="Song S."/>
            <person name="Lu X."/>
            <person name="Gao Z."/>
            <person name="Gu W."/>
            <person name="Deng X."/>
            <person name="Ma D."/>
            <person name="Wang S."/>
            <person name="Liang W."/>
            <person name="Fang L."/>
            <person name="Cai C."/>
            <person name="Zhu X."/>
            <person name="Zhou B."/>
            <person name="Zhang Y."/>
            <person name="Chen Z."/>
            <person name="Xu S."/>
            <person name="Zhu R."/>
            <person name="Wang S."/>
            <person name="Zhang T."/>
            <person name="Zhao G."/>
        </authorList>
    </citation>
    <scope>NUCLEOTIDE SEQUENCE [LARGE SCALE GENOMIC DNA]</scope>
    <source>
        <strain evidence="3">cv. Xinhai21</strain>
        <tissue evidence="2">Leaf</tissue>
    </source>
</reference>
<evidence type="ECO:0000313" key="2">
    <source>
        <dbReference type="EMBL" id="PPS04952.1"/>
    </source>
</evidence>
<keyword evidence="1" id="KW-1133">Transmembrane helix</keyword>
<gene>
    <name evidence="2" type="ORF">GOBAR_AA15706</name>
</gene>
<sequence length="126" mass="14051">MHAIGVVMLAVLVVLFTAGLFYLATIWHLATTVSVLEEAYGFAAMRLVVEGTDMGMATRVVYAIICFLLLSTGILFQLVIQTVVYFVCKSYHHENIDKSSLSDHLEVYMLGDYAPLKAKDVQLFRV</sequence>
<keyword evidence="1" id="KW-0472">Membrane</keyword>
<dbReference type="EMBL" id="KZ664527">
    <property type="protein sequence ID" value="PPS04952.1"/>
    <property type="molecule type" value="Genomic_DNA"/>
</dbReference>
<dbReference type="AlphaFoldDB" id="A0A2P5XNQ5"/>
<dbReference type="OrthoDB" id="1908649at2759"/>
<protein>
    <submittedName>
        <fullName evidence="2">Uncharacterized protein</fullName>
    </submittedName>
</protein>
<proteinExistence type="predicted"/>
<dbReference type="Proteomes" id="UP000239757">
    <property type="component" value="Unassembled WGS sequence"/>
</dbReference>
<feature type="transmembrane region" description="Helical" evidence="1">
    <location>
        <begin position="60"/>
        <end position="88"/>
    </location>
</feature>
<evidence type="ECO:0000256" key="1">
    <source>
        <dbReference type="SAM" id="Phobius"/>
    </source>
</evidence>
<accession>A0A2P5XNQ5</accession>
<dbReference type="PANTHER" id="PTHR33133:SF51">
    <property type="entry name" value="THH1_TOM1_TOM3 DOMAIN-CONTAINING PROTEIN"/>
    <property type="match status" value="1"/>
</dbReference>
<keyword evidence="1" id="KW-0812">Transmembrane</keyword>
<organism evidence="2 3">
    <name type="scientific">Gossypium barbadense</name>
    <name type="common">Sea Island cotton</name>
    <name type="synonym">Hibiscus barbadensis</name>
    <dbReference type="NCBI Taxonomy" id="3634"/>
    <lineage>
        <taxon>Eukaryota</taxon>
        <taxon>Viridiplantae</taxon>
        <taxon>Streptophyta</taxon>
        <taxon>Embryophyta</taxon>
        <taxon>Tracheophyta</taxon>
        <taxon>Spermatophyta</taxon>
        <taxon>Magnoliopsida</taxon>
        <taxon>eudicotyledons</taxon>
        <taxon>Gunneridae</taxon>
        <taxon>Pentapetalae</taxon>
        <taxon>rosids</taxon>
        <taxon>malvids</taxon>
        <taxon>Malvales</taxon>
        <taxon>Malvaceae</taxon>
        <taxon>Malvoideae</taxon>
        <taxon>Gossypium</taxon>
    </lineage>
</organism>